<keyword evidence="3 7" id="KW-1133">Transmembrane helix</keyword>
<dbReference type="PANTHER" id="PTHR33048:SF47">
    <property type="entry name" value="INTEGRAL MEMBRANE PROTEIN-RELATED"/>
    <property type="match status" value="1"/>
</dbReference>
<feature type="transmembrane region" description="Helical" evidence="7">
    <location>
        <begin position="6"/>
        <end position="25"/>
    </location>
</feature>
<reference evidence="9 10" key="1">
    <citation type="submission" date="2017-06" db="EMBL/GenBank/DDBJ databases">
        <title>Genome of Fusarium nygamai isolate CS10214.</title>
        <authorList>
            <person name="Gardiner D.M."/>
            <person name="Obanor F."/>
            <person name="Kazan K."/>
        </authorList>
    </citation>
    <scope>NUCLEOTIDE SEQUENCE [LARGE SCALE GENOMIC DNA]</scope>
    <source>
        <strain evidence="9 10">CS10214</strain>
    </source>
</reference>
<keyword evidence="10" id="KW-1185">Reference proteome</keyword>
<protein>
    <recommendedName>
        <fullName evidence="8">Rhodopsin domain-containing protein</fullName>
    </recommendedName>
</protein>
<evidence type="ECO:0000256" key="5">
    <source>
        <dbReference type="ARBA" id="ARBA00038359"/>
    </source>
</evidence>
<dbReference type="InterPro" id="IPR052337">
    <property type="entry name" value="SAT4-like"/>
</dbReference>
<dbReference type="InterPro" id="IPR049326">
    <property type="entry name" value="Rhodopsin_dom_fungi"/>
</dbReference>
<evidence type="ECO:0000256" key="2">
    <source>
        <dbReference type="ARBA" id="ARBA00022692"/>
    </source>
</evidence>
<dbReference type="AlphaFoldDB" id="A0A2K0U9H7"/>
<organism evidence="9 10">
    <name type="scientific">Gibberella nygamai</name>
    <name type="common">Bean root rot disease fungus</name>
    <name type="synonym">Fusarium nygamai</name>
    <dbReference type="NCBI Taxonomy" id="42673"/>
    <lineage>
        <taxon>Eukaryota</taxon>
        <taxon>Fungi</taxon>
        <taxon>Dikarya</taxon>
        <taxon>Ascomycota</taxon>
        <taxon>Pezizomycotina</taxon>
        <taxon>Sordariomycetes</taxon>
        <taxon>Hypocreomycetidae</taxon>
        <taxon>Hypocreales</taxon>
        <taxon>Nectriaceae</taxon>
        <taxon>Fusarium</taxon>
        <taxon>Fusarium fujikuroi species complex</taxon>
    </lineage>
</organism>
<evidence type="ECO:0000313" key="9">
    <source>
        <dbReference type="EMBL" id="PNP54424.1"/>
    </source>
</evidence>
<evidence type="ECO:0000256" key="4">
    <source>
        <dbReference type="ARBA" id="ARBA00023136"/>
    </source>
</evidence>
<dbReference type="Proteomes" id="UP000236664">
    <property type="component" value="Unassembled WGS sequence"/>
</dbReference>
<feature type="domain" description="Rhodopsin" evidence="8">
    <location>
        <begin position="25"/>
        <end position="269"/>
    </location>
</feature>
<evidence type="ECO:0000256" key="1">
    <source>
        <dbReference type="ARBA" id="ARBA00004141"/>
    </source>
</evidence>
<evidence type="ECO:0000256" key="6">
    <source>
        <dbReference type="SAM" id="MobiDB-lite"/>
    </source>
</evidence>
<dbReference type="GO" id="GO:0016020">
    <property type="term" value="C:membrane"/>
    <property type="evidence" value="ECO:0007669"/>
    <property type="project" value="UniProtKB-SubCell"/>
</dbReference>
<feature type="transmembrane region" description="Helical" evidence="7">
    <location>
        <begin position="123"/>
        <end position="145"/>
    </location>
</feature>
<keyword evidence="4 7" id="KW-0472">Membrane</keyword>
<feature type="transmembrane region" description="Helical" evidence="7">
    <location>
        <begin position="88"/>
        <end position="111"/>
    </location>
</feature>
<name>A0A2K0U9H7_GIBNY</name>
<feature type="compositionally biased region" description="Polar residues" evidence="6">
    <location>
        <begin position="309"/>
        <end position="320"/>
    </location>
</feature>
<comment type="similarity">
    <text evidence="5">Belongs to the SAT4 family.</text>
</comment>
<dbReference type="OrthoDB" id="5421689at2759"/>
<evidence type="ECO:0000256" key="3">
    <source>
        <dbReference type="ARBA" id="ARBA00022989"/>
    </source>
</evidence>
<feature type="region of interest" description="Disordered" evidence="6">
    <location>
        <begin position="282"/>
        <end position="320"/>
    </location>
</feature>
<comment type="subcellular location">
    <subcellularLocation>
        <location evidence="1">Membrane</location>
        <topology evidence="1">Multi-pass membrane protein</topology>
    </subcellularLocation>
</comment>
<evidence type="ECO:0000256" key="7">
    <source>
        <dbReference type="SAM" id="Phobius"/>
    </source>
</evidence>
<feature type="transmembrane region" description="Helical" evidence="7">
    <location>
        <begin position="205"/>
        <end position="224"/>
    </location>
</feature>
<dbReference type="EMBL" id="MTQA01000623">
    <property type="protein sequence ID" value="PNP54424.1"/>
    <property type="molecule type" value="Genomic_DNA"/>
</dbReference>
<feature type="transmembrane region" description="Helical" evidence="7">
    <location>
        <begin position="45"/>
        <end position="65"/>
    </location>
</feature>
<accession>A0A2K0U9H7</accession>
<evidence type="ECO:0000259" key="8">
    <source>
        <dbReference type="Pfam" id="PF20684"/>
    </source>
</evidence>
<gene>
    <name evidence="9" type="ORF">FNYG_15621</name>
</gene>
<feature type="transmembrane region" description="Helical" evidence="7">
    <location>
        <begin position="175"/>
        <end position="193"/>
    </location>
</feature>
<dbReference type="PANTHER" id="PTHR33048">
    <property type="entry name" value="PTH11-LIKE INTEGRAL MEMBRANE PROTEIN (AFU_ORTHOLOGUE AFUA_5G11245)"/>
    <property type="match status" value="1"/>
</dbReference>
<feature type="transmembrane region" description="Helical" evidence="7">
    <location>
        <begin position="244"/>
        <end position="263"/>
    </location>
</feature>
<proteinExistence type="inferred from homology"/>
<sequence length="320" mass="36096">MTNLVPNIWAGIVIPMPFAAFALALRFKARRMTRMGIGYDDGLCVAAWLLAVVFSAIVLICVQHFKLGQKIGQLPLSQIDYYLEKLKYFLFISEFFYSWSIFLSKLAVLTFYRRMFQLLPIRWPILILTLACVVWILIRTFMTILRCWPVQYFWDRSINGRCTINAATYYFATDLTHSLLDTLILALPLFEVLRMKLPLGQKIAIAGLFSCGFLVCIASIFQVIQAQKYNPNSLETPYQLALSLTWSGVELHMAIFASCLALLRPIFRKLLPGLSTGDSSGASRPSLALHPSSSFRNAVRSPRDEEASNSHLTITTDSAG</sequence>
<evidence type="ECO:0000313" key="10">
    <source>
        <dbReference type="Proteomes" id="UP000236664"/>
    </source>
</evidence>
<dbReference type="Pfam" id="PF20684">
    <property type="entry name" value="Fung_rhodopsin"/>
    <property type="match status" value="1"/>
</dbReference>
<keyword evidence="2 7" id="KW-0812">Transmembrane</keyword>
<comment type="caution">
    <text evidence="9">The sequence shown here is derived from an EMBL/GenBank/DDBJ whole genome shotgun (WGS) entry which is preliminary data.</text>
</comment>